<sequence>MCGGGTGRVNIAALVCYKSGERSRLIYRLHVYRGRKGESKAFGWRD</sequence>
<dbReference type="EMBL" id="BMMN01000001">
    <property type="protein sequence ID" value="GGN99656.1"/>
    <property type="molecule type" value="Genomic_DNA"/>
</dbReference>
<proteinExistence type="predicted"/>
<reference evidence="1" key="2">
    <citation type="submission" date="2020-09" db="EMBL/GenBank/DDBJ databases">
        <authorList>
            <person name="Sun Q."/>
            <person name="Zhou Y."/>
        </authorList>
    </citation>
    <scope>NUCLEOTIDE SEQUENCE</scope>
    <source>
        <strain evidence="1">CGMCC 4.7138</strain>
    </source>
</reference>
<reference evidence="1" key="1">
    <citation type="journal article" date="2014" name="Int. J. Syst. Evol. Microbiol.">
        <title>Complete genome sequence of Corynebacterium casei LMG S-19264T (=DSM 44701T), isolated from a smear-ripened cheese.</title>
        <authorList>
            <consortium name="US DOE Joint Genome Institute (JGI-PGF)"/>
            <person name="Walter F."/>
            <person name="Albersmeier A."/>
            <person name="Kalinowski J."/>
            <person name="Ruckert C."/>
        </authorList>
    </citation>
    <scope>NUCLEOTIDE SEQUENCE</scope>
    <source>
        <strain evidence="1">CGMCC 4.7138</strain>
    </source>
</reference>
<evidence type="ECO:0000313" key="2">
    <source>
        <dbReference type="Proteomes" id="UP000653480"/>
    </source>
</evidence>
<protein>
    <recommendedName>
        <fullName evidence="3">Transposase</fullName>
    </recommendedName>
</protein>
<comment type="caution">
    <text evidence="1">The sequence shown here is derived from an EMBL/GenBank/DDBJ whole genome shotgun (WGS) entry which is preliminary data.</text>
</comment>
<dbReference type="AlphaFoldDB" id="A0A8H9L991"/>
<name>A0A8H9L991_9ACTN</name>
<keyword evidence="2" id="KW-1185">Reference proteome</keyword>
<organism evidence="1 2">
    <name type="scientific">Microbispora bryophytorum</name>
    <dbReference type="NCBI Taxonomy" id="1460882"/>
    <lineage>
        <taxon>Bacteria</taxon>
        <taxon>Bacillati</taxon>
        <taxon>Actinomycetota</taxon>
        <taxon>Actinomycetes</taxon>
        <taxon>Streptosporangiales</taxon>
        <taxon>Streptosporangiaceae</taxon>
        <taxon>Microbispora</taxon>
    </lineage>
</organism>
<gene>
    <name evidence="1" type="ORF">GCM10011574_05550</name>
</gene>
<accession>A0A8H9L991</accession>
<evidence type="ECO:0000313" key="1">
    <source>
        <dbReference type="EMBL" id="GGN99656.1"/>
    </source>
</evidence>
<dbReference type="Proteomes" id="UP000653480">
    <property type="component" value="Unassembled WGS sequence"/>
</dbReference>
<evidence type="ECO:0008006" key="3">
    <source>
        <dbReference type="Google" id="ProtNLM"/>
    </source>
</evidence>